<proteinExistence type="inferred from homology"/>
<evidence type="ECO:0000256" key="3">
    <source>
        <dbReference type="ARBA" id="ARBA00023002"/>
    </source>
</evidence>
<evidence type="ECO:0000256" key="2">
    <source>
        <dbReference type="ARBA" id="ARBA00022630"/>
    </source>
</evidence>
<keyword evidence="2" id="KW-0285">Flavoprotein</keyword>
<dbReference type="EMBL" id="JH226130">
    <property type="protein sequence ID" value="EHY53263.1"/>
    <property type="molecule type" value="Genomic_DNA"/>
</dbReference>
<name>H6BP36_EXODN</name>
<dbReference type="VEuPathDB" id="FungiDB:HMPREF1120_01457"/>
<sequence>MAEHTLYDALIVGGGPAGLSIALGLSRLNRRKVVFTKPQGAGFRNEGAHEIHNILTRDCTPPAEFRKIAREQIEKYGTTEFVEAEIVSVKKLESNDGFSSFEAVDSEGRKWRYKENWPQNIYQCLFCDGYERTHLPAGVLGLSPVHAHGAQMMSLLVTESSGPPTVFTNGPIPDTEPMQKALGVVKALGCKVETAKVTELVPAKAPEVGVTVVLEDGRQFKMGYLHDKPPVVLAGKELIKSLGLSIDAHPVMGEHVKGVEMMGNTSVPGVFVAGDAGTPIKVAANAMSSGATVAAGIVGQLTGEDVQRRLASTSK</sequence>
<evidence type="ECO:0000313" key="5">
    <source>
        <dbReference type="Proteomes" id="UP000007304"/>
    </source>
</evidence>
<reference evidence="4" key="1">
    <citation type="submission" date="2011-07" db="EMBL/GenBank/DDBJ databases">
        <title>The Genome Sequence of Exophiala (Wangiella) dermatitidis NIH/UT8656.</title>
        <authorList>
            <consortium name="The Broad Institute Genome Sequencing Platform"/>
            <person name="Cuomo C."/>
            <person name="Wang Z."/>
            <person name="Hunicke-Smith S."/>
            <person name="Szanislo P.J."/>
            <person name="Earl A."/>
            <person name="Young S.K."/>
            <person name="Zeng Q."/>
            <person name="Gargeya S."/>
            <person name="Fitzgerald M."/>
            <person name="Haas B."/>
            <person name="Abouelleil A."/>
            <person name="Alvarado L."/>
            <person name="Arachchi H.M."/>
            <person name="Berlin A."/>
            <person name="Brown A."/>
            <person name="Chapman S.B."/>
            <person name="Chen Z."/>
            <person name="Dunbar C."/>
            <person name="Freedman E."/>
            <person name="Gearin G."/>
            <person name="Gellesch M."/>
            <person name="Goldberg J."/>
            <person name="Griggs A."/>
            <person name="Gujja S."/>
            <person name="Heiman D."/>
            <person name="Howarth C."/>
            <person name="Larson L."/>
            <person name="Lui A."/>
            <person name="MacDonald P.J.P."/>
            <person name="Montmayeur A."/>
            <person name="Murphy C."/>
            <person name="Neiman D."/>
            <person name="Pearson M."/>
            <person name="Priest M."/>
            <person name="Roberts A."/>
            <person name="Saif S."/>
            <person name="Shea T."/>
            <person name="Shenoy N."/>
            <person name="Sisk P."/>
            <person name="Stolte C."/>
            <person name="Sykes S."/>
            <person name="Wortman J."/>
            <person name="Nusbaum C."/>
            <person name="Birren B."/>
        </authorList>
    </citation>
    <scope>NUCLEOTIDE SEQUENCE</scope>
    <source>
        <strain evidence="4">NIH/UT8656</strain>
    </source>
</reference>
<dbReference type="PRINTS" id="PR00469">
    <property type="entry name" value="PNDRDTASEII"/>
</dbReference>
<dbReference type="OrthoDB" id="10260355at2759"/>
<dbReference type="RefSeq" id="XP_009153724.1">
    <property type="nucleotide sequence ID" value="XM_009155476.1"/>
</dbReference>
<dbReference type="InterPro" id="IPR050097">
    <property type="entry name" value="Ferredoxin-NADP_redctase_2"/>
</dbReference>
<gene>
    <name evidence="4" type="ORF">HMPREF1120_01457</name>
</gene>
<comment type="similarity">
    <text evidence="1">Belongs to the class-II pyridine nucleotide-disulfide oxidoreductase family.</text>
</comment>
<dbReference type="PANTHER" id="PTHR48105">
    <property type="entry name" value="THIOREDOXIN REDUCTASE 1-RELATED-RELATED"/>
    <property type="match status" value="1"/>
</dbReference>
<dbReference type="InParanoid" id="H6BP36"/>
<dbReference type="GO" id="GO:0016491">
    <property type="term" value="F:oxidoreductase activity"/>
    <property type="evidence" value="ECO:0007669"/>
    <property type="project" value="UniProtKB-KW"/>
</dbReference>
<dbReference type="Gene3D" id="3.50.50.60">
    <property type="entry name" value="FAD/NAD(P)-binding domain"/>
    <property type="match status" value="2"/>
</dbReference>
<dbReference type="GeneID" id="20306096"/>
<organism evidence="4 5">
    <name type="scientific">Exophiala dermatitidis (strain ATCC 34100 / CBS 525.76 / NIH/UT8656)</name>
    <name type="common">Black yeast</name>
    <name type="synonym">Wangiella dermatitidis</name>
    <dbReference type="NCBI Taxonomy" id="858893"/>
    <lineage>
        <taxon>Eukaryota</taxon>
        <taxon>Fungi</taxon>
        <taxon>Dikarya</taxon>
        <taxon>Ascomycota</taxon>
        <taxon>Pezizomycotina</taxon>
        <taxon>Eurotiomycetes</taxon>
        <taxon>Chaetothyriomycetidae</taxon>
        <taxon>Chaetothyriales</taxon>
        <taxon>Herpotrichiellaceae</taxon>
        <taxon>Exophiala</taxon>
    </lineage>
</organism>
<keyword evidence="5" id="KW-1185">Reference proteome</keyword>
<dbReference type="OMA" id="TIYSNGP"/>
<dbReference type="InterPro" id="IPR036188">
    <property type="entry name" value="FAD/NAD-bd_sf"/>
</dbReference>
<keyword evidence="3" id="KW-0560">Oxidoreductase</keyword>
<dbReference type="SUPFAM" id="SSF51905">
    <property type="entry name" value="FAD/NAD(P)-binding domain"/>
    <property type="match status" value="1"/>
</dbReference>
<dbReference type="GO" id="GO:0097237">
    <property type="term" value="P:cellular response to toxic substance"/>
    <property type="evidence" value="ECO:0007669"/>
    <property type="project" value="UniProtKB-ARBA"/>
</dbReference>
<evidence type="ECO:0000256" key="1">
    <source>
        <dbReference type="ARBA" id="ARBA00009333"/>
    </source>
</evidence>
<dbReference type="Proteomes" id="UP000007304">
    <property type="component" value="Unassembled WGS sequence"/>
</dbReference>
<evidence type="ECO:0000313" key="4">
    <source>
        <dbReference type="EMBL" id="EHY53263.1"/>
    </source>
</evidence>
<protein>
    <submittedName>
        <fullName evidence="4">Thioredoxin reductase GliT</fullName>
    </submittedName>
</protein>
<dbReference type="PRINTS" id="PR00368">
    <property type="entry name" value="FADPNR"/>
</dbReference>
<dbReference type="eggNOG" id="ENOG502SJPB">
    <property type="taxonomic scope" value="Eukaryota"/>
</dbReference>
<dbReference type="HOGENOM" id="CLU_031864_5_0_1"/>
<dbReference type="AlphaFoldDB" id="H6BP36"/>
<accession>H6BP36</accession>
<dbReference type="STRING" id="858893.H6BP36"/>